<dbReference type="AlphaFoldDB" id="F4PTZ9"/>
<feature type="region of interest" description="Disordered" evidence="1">
    <location>
        <begin position="1"/>
        <end position="25"/>
    </location>
</feature>
<dbReference type="RefSeq" id="XP_004359617.1">
    <property type="nucleotide sequence ID" value="XM_004359560.1"/>
</dbReference>
<organism evidence="2 3">
    <name type="scientific">Cavenderia fasciculata</name>
    <name type="common">Slime mold</name>
    <name type="synonym">Dictyostelium fasciculatum</name>
    <dbReference type="NCBI Taxonomy" id="261658"/>
    <lineage>
        <taxon>Eukaryota</taxon>
        <taxon>Amoebozoa</taxon>
        <taxon>Evosea</taxon>
        <taxon>Eumycetozoa</taxon>
        <taxon>Dictyostelia</taxon>
        <taxon>Acytosteliales</taxon>
        <taxon>Cavenderiaceae</taxon>
        <taxon>Cavenderia</taxon>
    </lineage>
</organism>
<evidence type="ECO:0000256" key="1">
    <source>
        <dbReference type="SAM" id="MobiDB-lite"/>
    </source>
</evidence>
<sequence length="193" mass="21621">MNTTSTKSTTVVAVPSPPGEVEMTETKPVAATASGEPKTKWKEWTKENVLEWASTHKNEKVRACAKTLHIQDISGENFDTVTVTFLQNNVGLTAGLADSLHKAIHTGSNQPRYGQNLVMSNLSQQIKPFIFRKHLDQNCVIEEIKSCYNQVHSSFDFKVIQHHYIHSGGVPRYVFQEVKDISAYREAIASITY</sequence>
<name>F4PTZ9_CACFS</name>
<dbReference type="GeneID" id="14873313"/>
<dbReference type="Proteomes" id="UP000007797">
    <property type="component" value="Unassembled WGS sequence"/>
</dbReference>
<evidence type="ECO:0008006" key="4">
    <source>
        <dbReference type="Google" id="ProtNLM"/>
    </source>
</evidence>
<accession>F4PTZ9</accession>
<proteinExistence type="predicted"/>
<dbReference type="KEGG" id="dfa:DFA_01653"/>
<reference evidence="3" key="1">
    <citation type="journal article" date="2011" name="Genome Res.">
        <title>Phylogeny-wide analysis of social amoeba genomes highlights ancient origins for complex intercellular communication.</title>
        <authorList>
            <person name="Heidel A.J."/>
            <person name="Lawal H.M."/>
            <person name="Felder M."/>
            <person name="Schilde C."/>
            <person name="Helps N.R."/>
            <person name="Tunggal B."/>
            <person name="Rivero F."/>
            <person name="John U."/>
            <person name="Schleicher M."/>
            <person name="Eichinger L."/>
            <person name="Platzer M."/>
            <person name="Noegel A.A."/>
            <person name="Schaap P."/>
            <person name="Gloeckner G."/>
        </authorList>
    </citation>
    <scope>NUCLEOTIDE SEQUENCE [LARGE SCALE GENOMIC DNA]</scope>
    <source>
        <strain evidence="3">SH3</strain>
    </source>
</reference>
<evidence type="ECO:0000313" key="2">
    <source>
        <dbReference type="EMBL" id="EGG21767.1"/>
    </source>
</evidence>
<feature type="compositionally biased region" description="Low complexity" evidence="1">
    <location>
        <begin position="1"/>
        <end position="14"/>
    </location>
</feature>
<evidence type="ECO:0000313" key="3">
    <source>
        <dbReference type="Proteomes" id="UP000007797"/>
    </source>
</evidence>
<protein>
    <recommendedName>
        <fullName evidence="4">SAM domain-containing protein</fullName>
    </recommendedName>
</protein>
<dbReference type="Gene3D" id="1.10.150.50">
    <property type="entry name" value="Transcription Factor, Ets-1"/>
    <property type="match status" value="1"/>
</dbReference>
<gene>
    <name evidence="2" type="ORF">DFA_01653</name>
</gene>
<dbReference type="EMBL" id="GL883010">
    <property type="protein sequence ID" value="EGG21767.1"/>
    <property type="molecule type" value="Genomic_DNA"/>
</dbReference>
<keyword evidence="3" id="KW-1185">Reference proteome</keyword>
<dbReference type="InterPro" id="IPR013761">
    <property type="entry name" value="SAM/pointed_sf"/>
</dbReference>